<gene>
    <name evidence="2" type="ORF">G0H73_16635</name>
</gene>
<organism evidence="2">
    <name type="scientific">Salmonella enterica I</name>
    <dbReference type="NCBI Taxonomy" id="59201"/>
    <lineage>
        <taxon>Bacteria</taxon>
        <taxon>Pseudomonadati</taxon>
        <taxon>Pseudomonadota</taxon>
        <taxon>Gammaproteobacteria</taxon>
        <taxon>Enterobacterales</taxon>
        <taxon>Enterobacteriaceae</taxon>
        <taxon>Salmonella</taxon>
    </lineage>
</organism>
<feature type="region of interest" description="Disordered" evidence="1">
    <location>
        <begin position="170"/>
        <end position="196"/>
    </location>
</feature>
<comment type="caution">
    <text evidence="2">The sequence shown here is derived from an EMBL/GenBank/DDBJ whole genome shotgun (WGS) entry which is preliminary data.</text>
</comment>
<evidence type="ECO:0000256" key="1">
    <source>
        <dbReference type="SAM" id="MobiDB-lite"/>
    </source>
</evidence>
<protein>
    <submittedName>
        <fullName evidence="2">Uncharacterized protein</fullName>
    </submittedName>
</protein>
<dbReference type="EMBL" id="DAAMVH010000010">
    <property type="protein sequence ID" value="HAC8334400.1"/>
    <property type="molecule type" value="Genomic_DNA"/>
</dbReference>
<reference evidence="2" key="2">
    <citation type="submission" date="2018-12" db="EMBL/GenBank/DDBJ databases">
        <authorList>
            <consortium name="NCBI Pathogen Detection Project"/>
        </authorList>
    </citation>
    <scope>NUCLEOTIDE SEQUENCE</scope>
    <source>
        <strain evidence="2">14ARS_STU0125</strain>
    </source>
</reference>
<dbReference type="AlphaFoldDB" id="A0A3U0F3C1"/>
<name>A0A3U0F3C1_SALET</name>
<proteinExistence type="predicted"/>
<evidence type="ECO:0000313" key="2">
    <source>
        <dbReference type="EMBL" id="HAC8334400.1"/>
    </source>
</evidence>
<reference evidence="2" key="1">
    <citation type="journal article" date="2018" name="Genome Biol.">
        <title>SKESA: strategic k-mer extension for scrupulous assemblies.</title>
        <authorList>
            <person name="Souvorov A."/>
            <person name="Agarwala R."/>
            <person name="Lipman D.J."/>
        </authorList>
    </citation>
    <scope>NUCLEOTIDE SEQUENCE</scope>
    <source>
        <strain evidence="2">14ARS_STU0125</strain>
    </source>
</reference>
<feature type="region of interest" description="Disordered" evidence="1">
    <location>
        <begin position="130"/>
        <end position="155"/>
    </location>
</feature>
<accession>A0A3U0F3C1</accession>
<sequence length="340" mass="38467">MSQIFEIVQSLSGQRNCITIPVPYLDYFSGDQQAHALGAVLNQLVFWSGKSDLNDGWFYKEHSELAAEIRGVSEDQVQRLVNKICTRWLPGVVEKAQRQVNGTKKTHYRINGEALINVLFPVTLDSAESRNGKREVAEPIPQNHGTENVEPRNPNREVAEPILYTDHYSDHHKQISNPSCPEASQPDAESSSPVEQFLAKHPEAVTWNVPKRQWGSQDDLTCAEYLWGKIIAMYEQAAESDGEVVRPKEPNWASWANEVRLMVAQDGRTHKQICALFKRANQDSFWCKNVLSPSKLREKWDELSLKLSVSMKQPTGDSPVARASYQTVDYSLPENSGFRS</sequence>